<dbReference type="InParanoid" id="A0A2K2CVX9"/>
<dbReference type="Proteomes" id="UP000008810">
    <property type="component" value="Chromosome 3"/>
</dbReference>
<name>A0A2K2CVX9_BRADI</name>
<protein>
    <submittedName>
        <fullName evidence="2 3">Uncharacterized protein</fullName>
    </submittedName>
</protein>
<evidence type="ECO:0000313" key="2">
    <source>
        <dbReference type="EMBL" id="PNT66182.1"/>
    </source>
</evidence>
<proteinExistence type="predicted"/>
<feature type="compositionally biased region" description="Low complexity" evidence="1">
    <location>
        <begin position="159"/>
        <end position="175"/>
    </location>
</feature>
<dbReference type="EnsemblPlants" id="PNT66182">
    <property type="protein sequence ID" value="PNT66182"/>
    <property type="gene ID" value="BRADI_3g08164v3"/>
</dbReference>
<sequence>MLFDPLPARLSSPSSTLARTVLLLQHSRSIDRSRGTSSVAYGEDWQHRQSGAAAAAAHRRRRRLRGSPLPPNAFTLSRTQSSSARPGTSCVHPATGISQMPLLLRRATAASSSPPGTPAAWPWSASWVPSAWPAPTPGTPAAAAAPSPSRTTRRRSTRGRASASACRRSCPWADGPLRRRGLGDGPARRRPRPEAGRPPRRRRRCHLRLLLDLSV</sequence>
<accession>A0A2K2CVX9</accession>
<evidence type="ECO:0000313" key="4">
    <source>
        <dbReference type="Proteomes" id="UP000008810"/>
    </source>
</evidence>
<dbReference type="AlphaFoldDB" id="A0A2K2CVX9"/>
<feature type="compositionally biased region" description="Low complexity" evidence="1">
    <location>
        <begin position="139"/>
        <end position="150"/>
    </location>
</feature>
<gene>
    <name evidence="2" type="ORF">BRADI_3g08164v3</name>
</gene>
<feature type="region of interest" description="Disordered" evidence="1">
    <location>
        <begin position="60"/>
        <end position="94"/>
    </location>
</feature>
<reference evidence="2" key="2">
    <citation type="submission" date="2017-06" db="EMBL/GenBank/DDBJ databases">
        <title>WGS assembly of Brachypodium distachyon.</title>
        <authorList>
            <consortium name="The International Brachypodium Initiative"/>
            <person name="Lucas S."/>
            <person name="Harmon-Smith M."/>
            <person name="Lail K."/>
            <person name="Tice H."/>
            <person name="Grimwood J."/>
            <person name="Bruce D."/>
            <person name="Barry K."/>
            <person name="Shu S."/>
            <person name="Lindquist E."/>
            <person name="Wang M."/>
            <person name="Pitluck S."/>
            <person name="Vogel J.P."/>
            <person name="Garvin D.F."/>
            <person name="Mockler T.C."/>
            <person name="Schmutz J."/>
            <person name="Rokhsar D."/>
            <person name="Bevan M.W."/>
        </authorList>
    </citation>
    <scope>NUCLEOTIDE SEQUENCE</scope>
    <source>
        <strain evidence="2">Bd21</strain>
    </source>
</reference>
<dbReference type="EMBL" id="CM000882">
    <property type="protein sequence ID" value="PNT66182.1"/>
    <property type="molecule type" value="Genomic_DNA"/>
</dbReference>
<dbReference type="Gramene" id="PNT66182">
    <property type="protein sequence ID" value="PNT66182"/>
    <property type="gene ID" value="BRADI_3g08164v3"/>
</dbReference>
<organism evidence="2">
    <name type="scientific">Brachypodium distachyon</name>
    <name type="common">Purple false brome</name>
    <name type="synonym">Trachynia distachya</name>
    <dbReference type="NCBI Taxonomy" id="15368"/>
    <lineage>
        <taxon>Eukaryota</taxon>
        <taxon>Viridiplantae</taxon>
        <taxon>Streptophyta</taxon>
        <taxon>Embryophyta</taxon>
        <taxon>Tracheophyta</taxon>
        <taxon>Spermatophyta</taxon>
        <taxon>Magnoliopsida</taxon>
        <taxon>Liliopsida</taxon>
        <taxon>Poales</taxon>
        <taxon>Poaceae</taxon>
        <taxon>BOP clade</taxon>
        <taxon>Pooideae</taxon>
        <taxon>Stipodae</taxon>
        <taxon>Brachypodieae</taxon>
        <taxon>Brachypodium</taxon>
    </lineage>
</organism>
<reference evidence="2 3" key="1">
    <citation type="journal article" date="2010" name="Nature">
        <title>Genome sequencing and analysis of the model grass Brachypodium distachyon.</title>
        <authorList>
            <consortium name="International Brachypodium Initiative"/>
        </authorList>
    </citation>
    <scope>NUCLEOTIDE SEQUENCE [LARGE SCALE GENOMIC DNA]</scope>
    <source>
        <strain evidence="2 3">Bd21</strain>
    </source>
</reference>
<keyword evidence="4" id="KW-1185">Reference proteome</keyword>
<evidence type="ECO:0000313" key="3">
    <source>
        <dbReference type="EnsemblPlants" id="PNT66182"/>
    </source>
</evidence>
<reference evidence="3" key="3">
    <citation type="submission" date="2018-08" db="UniProtKB">
        <authorList>
            <consortium name="EnsemblPlants"/>
        </authorList>
    </citation>
    <scope>IDENTIFICATION</scope>
    <source>
        <strain evidence="3">cv. Bd21</strain>
    </source>
</reference>
<feature type="compositionally biased region" description="Polar residues" evidence="1">
    <location>
        <begin position="74"/>
        <end position="86"/>
    </location>
</feature>
<evidence type="ECO:0000256" key="1">
    <source>
        <dbReference type="SAM" id="MobiDB-lite"/>
    </source>
</evidence>
<feature type="region of interest" description="Disordered" evidence="1">
    <location>
        <begin position="132"/>
        <end position="203"/>
    </location>
</feature>